<sequence>MQSVNPERKKRRQVDGPLPAGDAYWTTLRSIGLGAGLHSVGVTSVDPLDRAREQIQQRIDNDFVNDMQFTFRNPVRSTTPSLIVQDARTIIVGAYSYFVEDADEGLGTPAHIARYAWFDAHHQMREALTAMKDQLRTDGHRAVVFADDNAIVDREIAYRAGIGWFGKNANILIPGAGSYFILGCVVTTAQLPLSEPVADSCGTCTRCIPACPTDAIAAPGVIDANRCLSWLLQKPGVFDRRFRVALGSRIYGCDDCQSSCPHTQRWSVPVTLRSQVRRAIETQWILESSDADILQECESWYIHERNPQWIRRNALIIMGNTAQPTEAWVHAALQEYTTSDEPVLRAQAIWAAARLGLSAYVPQHDADPVVADELSHLPTLRDDL</sequence>
<keyword evidence="1" id="KW-0411">Iron-sulfur</keyword>
<keyword evidence="3" id="KW-0819">tRNA processing</keyword>
<dbReference type="GO" id="GO:0051539">
    <property type="term" value="F:4 iron, 4 sulfur cluster binding"/>
    <property type="evidence" value="ECO:0007669"/>
    <property type="project" value="UniProtKB-KW"/>
</dbReference>
<keyword evidence="4" id="KW-0671">Queuosine biosynthesis</keyword>
<dbReference type="Pfam" id="PF13484">
    <property type="entry name" value="Fer4_16"/>
    <property type="match status" value="1"/>
</dbReference>
<gene>
    <name evidence="7" type="ORF">UFOPK1619_00622</name>
</gene>
<evidence type="ECO:0000256" key="4">
    <source>
        <dbReference type="ARBA" id="ARBA00022785"/>
    </source>
</evidence>
<dbReference type="InterPro" id="IPR013542">
    <property type="entry name" value="QueG_DUF1730"/>
</dbReference>
<evidence type="ECO:0000313" key="7">
    <source>
        <dbReference type="EMBL" id="CAB4565216.1"/>
    </source>
</evidence>
<organism evidence="7">
    <name type="scientific">freshwater metagenome</name>
    <dbReference type="NCBI Taxonomy" id="449393"/>
    <lineage>
        <taxon>unclassified sequences</taxon>
        <taxon>metagenomes</taxon>
        <taxon>ecological metagenomes</taxon>
    </lineage>
</organism>
<protein>
    <submittedName>
        <fullName evidence="7">Unannotated protein</fullName>
    </submittedName>
</protein>
<keyword evidence="2" id="KW-0963">Cytoplasm</keyword>
<keyword evidence="1" id="KW-0479">Metal-binding</keyword>
<accession>A0A6J6DP42</accession>
<dbReference type="Pfam" id="PF08331">
    <property type="entry name" value="QueG_DUF1730"/>
    <property type="match status" value="1"/>
</dbReference>
<reference evidence="7" key="1">
    <citation type="submission" date="2020-05" db="EMBL/GenBank/DDBJ databases">
        <authorList>
            <person name="Chiriac C."/>
            <person name="Salcher M."/>
            <person name="Ghai R."/>
            <person name="Kavagutti S V."/>
        </authorList>
    </citation>
    <scope>NUCLEOTIDE SEQUENCE</scope>
</reference>
<dbReference type="Gene3D" id="3.30.70.20">
    <property type="match status" value="1"/>
</dbReference>
<keyword evidence="5" id="KW-0560">Oxidoreductase</keyword>
<dbReference type="GO" id="GO:0052693">
    <property type="term" value="F:epoxyqueuosine reductase activity"/>
    <property type="evidence" value="ECO:0007669"/>
    <property type="project" value="TreeGrafter"/>
</dbReference>
<evidence type="ECO:0000256" key="1">
    <source>
        <dbReference type="ARBA" id="ARBA00022485"/>
    </source>
</evidence>
<evidence type="ECO:0000256" key="5">
    <source>
        <dbReference type="ARBA" id="ARBA00023002"/>
    </source>
</evidence>
<feature type="domain" description="4Fe-4S ferredoxin-type" evidence="6">
    <location>
        <begin position="190"/>
        <end position="221"/>
    </location>
</feature>
<dbReference type="InterPro" id="IPR004453">
    <property type="entry name" value="QueG"/>
</dbReference>
<evidence type="ECO:0000256" key="2">
    <source>
        <dbReference type="ARBA" id="ARBA00022490"/>
    </source>
</evidence>
<dbReference type="AlphaFoldDB" id="A0A6J6DP42"/>
<dbReference type="InterPro" id="IPR017900">
    <property type="entry name" value="4Fe4S_Fe_S_CS"/>
</dbReference>
<proteinExistence type="predicted"/>
<keyword evidence="1" id="KW-0408">Iron</keyword>
<dbReference type="NCBIfam" id="TIGR00276">
    <property type="entry name" value="tRNA epoxyqueuosine(34) reductase QueG"/>
    <property type="match status" value="1"/>
</dbReference>
<name>A0A6J6DP42_9ZZZZ</name>
<dbReference type="PANTHER" id="PTHR30002">
    <property type="entry name" value="EPOXYQUEUOSINE REDUCTASE"/>
    <property type="match status" value="1"/>
</dbReference>
<dbReference type="InterPro" id="IPR017896">
    <property type="entry name" value="4Fe4S_Fe-S-bd"/>
</dbReference>
<dbReference type="EMBL" id="CAEZTI010000107">
    <property type="protein sequence ID" value="CAB4565216.1"/>
    <property type="molecule type" value="Genomic_DNA"/>
</dbReference>
<dbReference type="PROSITE" id="PS00198">
    <property type="entry name" value="4FE4S_FER_1"/>
    <property type="match status" value="1"/>
</dbReference>
<dbReference type="SUPFAM" id="SSF54862">
    <property type="entry name" value="4Fe-4S ferredoxins"/>
    <property type="match status" value="1"/>
</dbReference>
<dbReference type="PANTHER" id="PTHR30002:SF4">
    <property type="entry name" value="EPOXYQUEUOSINE REDUCTASE"/>
    <property type="match status" value="1"/>
</dbReference>
<evidence type="ECO:0000256" key="3">
    <source>
        <dbReference type="ARBA" id="ARBA00022694"/>
    </source>
</evidence>
<dbReference type="GO" id="GO:0008616">
    <property type="term" value="P:tRNA queuosine(34) biosynthetic process"/>
    <property type="evidence" value="ECO:0007669"/>
    <property type="project" value="UniProtKB-KW"/>
</dbReference>
<evidence type="ECO:0000259" key="6">
    <source>
        <dbReference type="PROSITE" id="PS51379"/>
    </source>
</evidence>
<dbReference type="PROSITE" id="PS51379">
    <property type="entry name" value="4FE4S_FER_2"/>
    <property type="match status" value="1"/>
</dbReference>
<keyword evidence="1" id="KW-0004">4Fe-4S</keyword>